<comment type="caution">
    <text evidence="7">The sequence shown here is derived from an EMBL/GenBank/DDBJ whole genome shotgun (WGS) entry which is preliminary data.</text>
</comment>
<gene>
    <name evidence="7" type="ORF">FHS56_001371</name>
</gene>
<evidence type="ECO:0000256" key="1">
    <source>
        <dbReference type="ARBA" id="ARBA00004127"/>
    </source>
</evidence>
<feature type="domain" description="DUF202" evidence="6">
    <location>
        <begin position="26"/>
        <end position="88"/>
    </location>
</feature>
<name>A0A846MQE1_9BACT</name>
<proteinExistence type="predicted"/>
<evidence type="ECO:0000256" key="4">
    <source>
        <dbReference type="ARBA" id="ARBA00023136"/>
    </source>
</evidence>
<accession>A0A846MQE1</accession>
<evidence type="ECO:0000256" key="2">
    <source>
        <dbReference type="ARBA" id="ARBA00022692"/>
    </source>
</evidence>
<keyword evidence="3 5" id="KW-1133">Transmembrane helix</keyword>
<feature type="transmembrane region" description="Helical" evidence="5">
    <location>
        <begin position="35"/>
        <end position="58"/>
    </location>
</feature>
<dbReference type="Pfam" id="PF02656">
    <property type="entry name" value="DUF202"/>
    <property type="match status" value="1"/>
</dbReference>
<feature type="transmembrane region" description="Helical" evidence="5">
    <location>
        <begin position="64"/>
        <end position="84"/>
    </location>
</feature>
<protein>
    <submittedName>
        <fullName evidence="7">Putative membrane protein</fullName>
    </submittedName>
</protein>
<evidence type="ECO:0000256" key="3">
    <source>
        <dbReference type="ARBA" id="ARBA00022989"/>
    </source>
</evidence>
<sequence length="100" mass="11564">MTHPAKPKEDRHSPPLGVGDKLALERTRLANERTFLAYFRSFVVFLSSGIAILKVGIMKEVRELGWGLLFLAPCLLLIGTYRFFHVKKKLQKFYHMQDDD</sequence>
<evidence type="ECO:0000259" key="6">
    <source>
        <dbReference type="Pfam" id="PF02656"/>
    </source>
</evidence>
<dbReference type="RefSeq" id="WP_166919120.1">
    <property type="nucleotide sequence ID" value="NZ_JAASRN010000002.1"/>
</dbReference>
<evidence type="ECO:0000313" key="7">
    <source>
        <dbReference type="EMBL" id="NIK73858.1"/>
    </source>
</evidence>
<dbReference type="Proteomes" id="UP000537126">
    <property type="component" value="Unassembled WGS sequence"/>
</dbReference>
<dbReference type="EMBL" id="JAASRN010000002">
    <property type="protein sequence ID" value="NIK73858.1"/>
    <property type="molecule type" value="Genomic_DNA"/>
</dbReference>
<organism evidence="7 8">
    <name type="scientific">Thermonema lapsum</name>
    <dbReference type="NCBI Taxonomy" id="28195"/>
    <lineage>
        <taxon>Bacteria</taxon>
        <taxon>Pseudomonadati</taxon>
        <taxon>Bacteroidota</taxon>
        <taxon>Cytophagia</taxon>
        <taxon>Cytophagales</taxon>
        <taxon>Thermonemataceae</taxon>
        <taxon>Thermonema</taxon>
    </lineage>
</organism>
<dbReference type="AlphaFoldDB" id="A0A846MQE1"/>
<comment type="subcellular location">
    <subcellularLocation>
        <location evidence="1">Endomembrane system</location>
        <topology evidence="1">Multi-pass membrane protein</topology>
    </subcellularLocation>
</comment>
<reference evidence="7 8" key="1">
    <citation type="submission" date="2020-03" db="EMBL/GenBank/DDBJ databases">
        <title>Genomic Encyclopedia of Type Strains, Phase IV (KMG-IV): sequencing the most valuable type-strain genomes for metagenomic binning, comparative biology and taxonomic classification.</title>
        <authorList>
            <person name="Goeker M."/>
        </authorList>
    </citation>
    <scope>NUCLEOTIDE SEQUENCE [LARGE SCALE GENOMIC DNA]</scope>
    <source>
        <strain evidence="7 8">DSM 5718</strain>
    </source>
</reference>
<evidence type="ECO:0000313" key="8">
    <source>
        <dbReference type="Proteomes" id="UP000537126"/>
    </source>
</evidence>
<dbReference type="GO" id="GO:0012505">
    <property type="term" value="C:endomembrane system"/>
    <property type="evidence" value="ECO:0007669"/>
    <property type="project" value="UniProtKB-SubCell"/>
</dbReference>
<dbReference type="InterPro" id="IPR003807">
    <property type="entry name" value="DUF202"/>
</dbReference>
<keyword evidence="8" id="KW-1185">Reference proteome</keyword>
<evidence type="ECO:0000256" key="5">
    <source>
        <dbReference type="SAM" id="Phobius"/>
    </source>
</evidence>
<keyword evidence="4 5" id="KW-0472">Membrane</keyword>
<keyword evidence="2 5" id="KW-0812">Transmembrane</keyword>